<name>A0A3G4ZLA5_9VIRU</name>
<dbReference type="PANTHER" id="PTHR46411">
    <property type="entry name" value="FAMILY ATPASE, PUTATIVE-RELATED"/>
    <property type="match status" value="1"/>
</dbReference>
<feature type="compositionally biased region" description="Acidic residues" evidence="1">
    <location>
        <begin position="52"/>
        <end position="73"/>
    </location>
</feature>
<dbReference type="CDD" id="cd19481">
    <property type="entry name" value="RecA-like_protease"/>
    <property type="match status" value="1"/>
</dbReference>
<feature type="compositionally biased region" description="Basic and acidic residues" evidence="1">
    <location>
        <begin position="35"/>
        <end position="44"/>
    </location>
</feature>
<reference evidence="3" key="1">
    <citation type="submission" date="2018-10" db="EMBL/GenBank/DDBJ databases">
        <title>Hidden diversity of soil giant viruses.</title>
        <authorList>
            <person name="Schulz F."/>
            <person name="Alteio L."/>
            <person name="Goudeau D."/>
            <person name="Ryan E.M."/>
            <person name="Malmstrom R.R."/>
            <person name="Blanchard J."/>
            <person name="Woyke T."/>
        </authorList>
    </citation>
    <scope>NUCLEOTIDE SEQUENCE</scope>
    <source>
        <strain evidence="3">TEV1</strain>
    </source>
</reference>
<dbReference type="SUPFAM" id="SSF52540">
    <property type="entry name" value="P-loop containing nucleoside triphosphate hydrolases"/>
    <property type="match status" value="1"/>
</dbReference>
<feature type="compositionally biased region" description="Acidic residues" evidence="1">
    <location>
        <begin position="98"/>
        <end position="107"/>
    </location>
</feature>
<dbReference type="PANTHER" id="PTHR46411:SF3">
    <property type="entry name" value="AAA+ ATPASE DOMAIN-CONTAINING PROTEIN"/>
    <property type="match status" value="1"/>
</dbReference>
<evidence type="ECO:0000259" key="2">
    <source>
        <dbReference type="SMART" id="SM00382"/>
    </source>
</evidence>
<dbReference type="InterPro" id="IPR003593">
    <property type="entry name" value="AAA+_ATPase"/>
</dbReference>
<proteinExistence type="predicted"/>
<sequence>MKIDKKFEERLILLLEKYALRPVEQNTTVSEINSELDKTPKDDTSNLSETVVDNDNDNDDNDDNEENWVDDDSSNTNSNDMPLNLNLDKLPNIKNMTNDEDNEDDDDEYTKLKQKYYFYYKIVKEDELDGSMEAYFDDEVENINKVEIKDQDFTVHGDNVPGNVIVSILSSIASGMNTNNSNNTSNLSGNNSNSNNNKNKRQKKMVIINFFDDIVTELMQKSCDVSSLYESEPYITLMNLLYCVNNLRKYKEAVDKPNTLDNSNDSDNLNKVENDEILQRVLKFVEELFVDSISKMDKMIANKMIDFDSLWYYFDVPDKIYLVKNNDEDICFKQSSFYYETTDGGEFFTMNGRIITAKEKKLRLSPFPFAIRKFKGTKEIKSFEIKAYDSLNEDEKIQHKQNGERVFNLLNKISHMNLKGKQYVLKRHEIASVFRDERVMVDHEGGEIHGYDIPYNFANIEPVDEENLTENDKLIMYPFISAYNLGTNKLWGIAHVKNLTPIEYNKNAFEQLVLEKNKKGIILGLIKNYKDEFNDFIETKGKGLIFLLYGPPGVGKTLSSEATCELLEKPLYSISVSDLGTHPDTMESILDSINEVVKRWNAVMLIDEVDIFLEDREYSDITRNAMVCVFLKFLEYHDNIIFLTTNRLKSIDTAIKSRINLFLAYDELTENKRKQVWIALLKKWNVNVSDSAIDDLSEHKINGREIRNYLKLSLSILKEQGITPDKLTDKQLLRTLKDCFELTKEFNDKIPNNGMYI</sequence>
<feature type="region of interest" description="Disordered" evidence="1">
    <location>
        <begin position="31"/>
        <end position="107"/>
    </location>
</feature>
<dbReference type="GO" id="GO:0016887">
    <property type="term" value="F:ATP hydrolysis activity"/>
    <property type="evidence" value="ECO:0007669"/>
    <property type="project" value="InterPro"/>
</dbReference>
<dbReference type="InterPro" id="IPR054289">
    <property type="entry name" value="DUF7025"/>
</dbReference>
<dbReference type="InterPro" id="IPR003959">
    <property type="entry name" value="ATPase_AAA_core"/>
</dbReference>
<dbReference type="Pfam" id="PF00004">
    <property type="entry name" value="AAA"/>
    <property type="match status" value="1"/>
</dbReference>
<feature type="domain" description="AAA+ ATPase" evidence="2">
    <location>
        <begin position="542"/>
        <end position="666"/>
    </location>
</feature>
<dbReference type="Pfam" id="PF22942">
    <property type="entry name" value="DUF7025"/>
    <property type="match status" value="1"/>
</dbReference>
<dbReference type="EMBL" id="MK071980">
    <property type="protein sequence ID" value="AYV75618.1"/>
    <property type="molecule type" value="Genomic_DNA"/>
</dbReference>
<evidence type="ECO:0000256" key="1">
    <source>
        <dbReference type="SAM" id="MobiDB-lite"/>
    </source>
</evidence>
<dbReference type="SMART" id="SM00382">
    <property type="entry name" value="AAA"/>
    <property type="match status" value="1"/>
</dbReference>
<organism evidence="3">
    <name type="scientific">Terrestrivirus sp</name>
    <dbReference type="NCBI Taxonomy" id="2487775"/>
    <lineage>
        <taxon>Viruses</taxon>
        <taxon>Varidnaviria</taxon>
        <taxon>Bamfordvirae</taxon>
        <taxon>Nucleocytoviricota</taxon>
        <taxon>Megaviricetes</taxon>
        <taxon>Imitervirales</taxon>
        <taxon>Mimiviridae</taxon>
        <taxon>Klosneuvirinae</taxon>
    </lineage>
</organism>
<accession>A0A3G4ZLA5</accession>
<dbReference type="InterPro" id="IPR027417">
    <property type="entry name" value="P-loop_NTPase"/>
</dbReference>
<dbReference type="GO" id="GO:0005524">
    <property type="term" value="F:ATP binding"/>
    <property type="evidence" value="ECO:0007669"/>
    <property type="project" value="InterPro"/>
</dbReference>
<dbReference type="Gene3D" id="3.40.50.300">
    <property type="entry name" value="P-loop containing nucleotide triphosphate hydrolases"/>
    <property type="match status" value="1"/>
</dbReference>
<evidence type="ECO:0000313" key="3">
    <source>
        <dbReference type="EMBL" id="AYV75618.1"/>
    </source>
</evidence>
<gene>
    <name evidence="3" type="ORF">Terrestrivirus2_126</name>
</gene>
<protein>
    <submittedName>
        <fullName evidence="3">ATPase</fullName>
    </submittedName>
</protein>